<reference evidence="12 13" key="1">
    <citation type="submission" date="2019-10" db="EMBL/GenBank/DDBJ databases">
        <title>Gracilibacillus salitolerans sp. nov., a moderate halophile isolated from a saline soil in northwest China.</title>
        <authorList>
            <person name="Gan L."/>
        </authorList>
    </citation>
    <scope>NUCLEOTIDE SEQUENCE [LARGE SCALE GENOMIC DNA]</scope>
    <source>
        <strain evidence="12 13">TP2-8</strain>
    </source>
</reference>
<comment type="subcellular location">
    <subcellularLocation>
        <location evidence="1 10">Cell membrane</location>
        <topology evidence="1 10">Multi-pass membrane protein</topology>
    </subcellularLocation>
</comment>
<dbReference type="FunFam" id="1.10.3470.10:FF:000003">
    <property type="entry name" value="Iron ABC transporter permease SitD"/>
    <property type="match status" value="1"/>
</dbReference>
<dbReference type="PANTHER" id="PTHR30477">
    <property type="entry name" value="ABC-TRANSPORTER METAL-BINDING PROTEIN"/>
    <property type="match status" value="1"/>
</dbReference>
<feature type="transmembrane region" description="Helical" evidence="11">
    <location>
        <begin position="232"/>
        <end position="253"/>
    </location>
</feature>
<feature type="transmembrane region" description="Helical" evidence="11">
    <location>
        <begin position="145"/>
        <end position="163"/>
    </location>
</feature>
<dbReference type="Pfam" id="PF00950">
    <property type="entry name" value="ABC-3"/>
    <property type="match status" value="1"/>
</dbReference>
<dbReference type="Proteomes" id="UP000435187">
    <property type="component" value="Unassembled WGS sequence"/>
</dbReference>
<evidence type="ECO:0000256" key="5">
    <source>
        <dbReference type="ARBA" id="ARBA00022692"/>
    </source>
</evidence>
<proteinExistence type="inferred from homology"/>
<keyword evidence="3 10" id="KW-0813">Transport</keyword>
<keyword evidence="13" id="KW-1185">Reference proteome</keyword>
<dbReference type="CDD" id="cd06550">
    <property type="entry name" value="TM_ABC_iron-siderophores_like"/>
    <property type="match status" value="1"/>
</dbReference>
<evidence type="ECO:0000256" key="6">
    <source>
        <dbReference type="ARBA" id="ARBA00022989"/>
    </source>
</evidence>
<dbReference type="GO" id="GO:0010043">
    <property type="term" value="P:response to zinc ion"/>
    <property type="evidence" value="ECO:0007669"/>
    <property type="project" value="TreeGrafter"/>
</dbReference>
<keyword evidence="7 11" id="KW-0472">Membrane</keyword>
<comment type="similarity">
    <text evidence="2 10">Belongs to the ABC-3 integral membrane protein family.</text>
</comment>
<evidence type="ECO:0000256" key="1">
    <source>
        <dbReference type="ARBA" id="ARBA00004651"/>
    </source>
</evidence>
<feature type="transmembrane region" description="Helical" evidence="11">
    <location>
        <begin position="68"/>
        <end position="89"/>
    </location>
</feature>
<dbReference type="AlphaFoldDB" id="A0A6N7QUU0"/>
<evidence type="ECO:0000256" key="7">
    <source>
        <dbReference type="ARBA" id="ARBA00023136"/>
    </source>
</evidence>
<dbReference type="InterPro" id="IPR001626">
    <property type="entry name" value="ABC_TroCD"/>
</dbReference>
<evidence type="ECO:0000256" key="3">
    <source>
        <dbReference type="ARBA" id="ARBA00022448"/>
    </source>
</evidence>
<evidence type="ECO:0000256" key="4">
    <source>
        <dbReference type="ARBA" id="ARBA00022475"/>
    </source>
</evidence>
<accession>A0A6N7QUU0</accession>
<dbReference type="RefSeq" id="WP_153834615.1">
    <property type="nucleotide sequence ID" value="NZ_JBHUMW010000003.1"/>
</dbReference>
<feature type="transmembrane region" description="Helical" evidence="11">
    <location>
        <begin position="16"/>
        <end position="37"/>
    </location>
</feature>
<evidence type="ECO:0000256" key="11">
    <source>
        <dbReference type="SAM" id="Phobius"/>
    </source>
</evidence>
<keyword evidence="4" id="KW-1003">Cell membrane</keyword>
<name>A0A6N7QUU0_9BACI</name>
<protein>
    <recommendedName>
        <fullName evidence="9">Manganese transport system membrane protein MntC</fullName>
    </recommendedName>
</protein>
<feature type="transmembrane region" description="Helical" evidence="11">
    <location>
        <begin position="259"/>
        <end position="279"/>
    </location>
</feature>
<dbReference type="GO" id="GO:0043190">
    <property type="term" value="C:ATP-binding cassette (ABC) transporter complex"/>
    <property type="evidence" value="ECO:0007669"/>
    <property type="project" value="InterPro"/>
</dbReference>
<evidence type="ECO:0000313" key="13">
    <source>
        <dbReference type="Proteomes" id="UP000435187"/>
    </source>
</evidence>
<evidence type="ECO:0000256" key="10">
    <source>
        <dbReference type="RuleBase" id="RU003943"/>
    </source>
</evidence>
<evidence type="ECO:0000256" key="8">
    <source>
        <dbReference type="ARBA" id="ARBA00057828"/>
    </source>
</evidence>
<feature type="transmembrane region" description="Helical" evidence="11">
    <location>
        <begin position="98"/>
        <end position="118"/>
    </location>
</feature>
<organism evidence="12 13">
    <name type="scientific">Gracilibacillus thailandensis</name>
    <dbReference type="NCBI Taxonomy" id="563735"/>
    <lineage>
        <taxon>Bacteria</taxon>
        <taxon>Bacillati</taxon>
        <taxon>Bacillota</taxon>
        <taxon>Bacilli</taxon>
        <taxon>Bacillales</taxon>
        <taxon>Bacillaceae</taxon>
        <taxon>Gracilibacillus</taxon>
    </lineage>
</organism>
<dbReference type="SUPFAM" id="SSF81345">
    <property type="entry name" value="ABC transporter involved in vitamin B12 uptake, BtuC"/>
    <property type="match status" value="1"/>
</dbReference>
<dbReference type="EMBL" id="WJEE01000008">
    <property type="protein sequence ID" value="MRI65843.1"/>
    <property type="molecule type" value="Genomic_DNA"/>
</dbReference>
<comment type="caution">
    <text evidence="12">The sequence shown here is derived from an EMBL/GenBank/DDBJ whole genome shotgun (WGS) entry which is preliminary data.</text>
</comment>
<sequence length="289" mass="31382">MITEWMTLLESPNFRWVMIGSLLLGFSSGVIGCFVYLRKQSLISDGMAHATLPGVAFMYILFQNKSLPVLLIGATVTSLLATSFIQMIIQQTKLKTDAAIGVILSVFFGFGILLLSYIQQNMSGNQAGIDSFIFGQAASIVKNDVYTIGVVSLLVLLLTLIFFREFHYTTFDFTFAKGIGIPVKWINVLLFSLLVAVIVIGIQMVGVVLIVALLITPALAARYWTDSIGKMTVISGTFGAISGLIGTISSSVIQDLPTGPMIVLTASILFFISLIFGFTKGLVVRRLVR</sequence>
<evidence type="ECO:0000313" key="12">
    <source>
        <dbReference type="EMBL" id="MRI65843.1"/>
    </source>
</evidence>
<dbReference type="GO" id="GO:0071281">
    <property type="term" value="P:cellular response to iron ion"/>
    <property type="evidence" value="ECO:0007669"/>
    <property type="project" value="UniProtKB-ARBA"/>
</dbReference>
<keyword evidence="5 10" id="KW-0812">Transmembrane</keyword>
<dbReference type="InterPro" id="IPR037294">
    <property type="entry name" value="ABC_BtuC-like"/>
</dbReference>
<evidence type="ECO:0000256" key="9">
    <source>
        <dbReference type="ARBA" id="ARBA00073179"/>
    </source>
</evidence>
<comment type="function">
    <text evidence="8">This protein is probably a component of a manganese permease, a binding protein-dependent, ATP-driven transport system.</text>
</comment>
<gene>
    <name evidence="12" type="ORF">GH885_05715</name>
</gene>
<evidence type="ECO:0000256" key="2">
    <source>
        <dbReference type="ARBA" id="ARBA00008034"/>
    </source>
</evidence>
<dbReference type="PANTHER" id="PTHR30477:SF3">
    <property type="entry name" value="METAL TRANSPORT SYSTEM MEMBRANE PROTEIN CT_069-RELATED"/>
    <property type="match status" value="1"/>
</dbReference>
<dbReference type="Gene3D" id="1.10.3470.10">
    <property type="entry name" value="ABC transporter involved in vitamin B12 uptake, BtuC"/>
    <property type="match status" value="1"/>
</dbReference>
<dbReference type="GO" id="GO:0055085">
    <property type="term" value="P:transmembrane transport"/>
    <property type="evidence" value="ECO:0007669"/>
    <property type="project" value="InterPro"/>
</dbReference>
<keyword evidence="6 11" id="KW-1133">Transmembrane helix</keyword>